<reference evidence="3 4" key="1">
    <citation type="submission" date="2019-06" db="EMBL/GenBank/DDBJ databases">
        <authorList>
            <person name="Li M."/>
        </authorList>
    </citation>
    <scope>NUCLEOTIDE SEQUENCE [LARGE SCALE GENOMIC DNA]</scope>
    <source>
        <strain evidence="3 4">BGMRC2036</strain>
    </source>
</reference>
<dbReference type="OrthoDB" id="7917293at2"/>
<organism evidence="3 4">
    <name type="scientific">Martelella alba</name>
    <dbReference type="NCBI Taxonomy" id="2590451"/>
    <lineage>
        <taxon>Bacteria</taxon>
        <taxon>Pseudomonadati</taxon>
        <taxon>Pseudomonadota</taxon>
        <taxon>Alphaproteobacteria</taxon>
        <taxon>Hyphomicrobiales</taxon>
        <taxon>Aurantimonadaceae</taxon>
        <taxon>Martelella</taxon>
    </lineage>
</organism>
<keyword evidence="1" id="KW-0812">Transmembrane</keyword>
<name>A0A506UBI7_9HYPH</name>
<evidence type="ECO:0000256" key="2">
    <source>
        <dbReference type="SAM" id="SignalP"/>
    </source>
</evidence>
<sequence>MKLKRYAARIVSAPIGRTKMLLASLGLLAAATPALAAPVDHHIAPLTQADGVTALQHPSALLLNYYLTFPQGATIAAPEGLTSDMLTRDLVMGLLMATFVAMVLGASFLWRESMSSLRKDEERRNRDAAGLF</sequence>
<dbReference type="RefSeq" id="WP_141148525.1">
    <property type="nucleotide sequence ID" value="NZ_VHLG01000003.1"/>
</dbReference>
<dbReference type="EMBL" id="VHLG01000003">
    <property type="protein sequence ID" value="TPW31753.1"/>
    <property type="molecule type" value="Genomic_DNA"/>
</dbReference>
<dbReference type="AlphaFoldDB" id="A0A506UBI7"/>
<gene>
    <name evidence="3" type="ORF">FJU08_08405</name>
</gene>
<keyword evidence="1" id="KW-0472">Membrane</keyword>
<protein>
    <submittedName>
        <fullName evidence="3">Uncharacterized protein</fullName>
    </submittedName>
</protein>
<feature type="chain" id="PRO_5021326644" evidence="2">
    <location>
        <begin position="37"/>
        <end position="132"/>
    </location>
</feature>
<evidence type="ECO:0000313" key="4">
    <source>
        <dbReference type="Proteomes" id="UP000318801"/>
    </source>
</evidence>
<comment type="caution">
    <text evidence="3">The sequence shown here is derived from an EMBL/GenBank/DDBJ whole genome shotgun (WGS) entry which is preliminary data.</text>
</comment>
<dbReference type="Proteomes" id="UP000318801">
    <property type="component" value="Unassembled WGS sequence"/>
</dbReference>
<proteinExistence type="predicted"/>
<keyword evidence="4" id="KW-1185">Reference proteome</keyword>
<accession>A0A506UBI7</accession>
<evidence type="ECO:0000256" key="1">
    <source>
        <dbReference type="SAM" id="Phobius"/>
    </source>
</evidence>
<feature type="signal peptide" evidence="2">
    <location>
        <begin position="1"/>
        <end position="36"/>
    </location>
</feature>
<keyword evidence="2" id="KW-0732">Signal</keyword>
<keyword evidence="1" id="KW-1133">Transmembrane helix</keyword>
<feature type="transmembrane region" description="Helical" evidence="1">
    <location>
        <begin position="90"/>
        <end position="110"/>
    </location>
</feature>
<evidence type="ECO:0000313" key="3">
    <source>
        <dbReference type="EMBL" id="TPW31753.1"/>
    </source>
</evidence>